<evidence type="ECO:0000313" key="5">
    <source>
        <dbReference type="EMBL" id="SHF53009.1"/>
    </source>
</evidence>
<feature type="domain" description="Cupin type-2" evidence="4">
    <location>
        <begin position="80"/>
        <end position="147"/>
    </location>
</feature>
<feature type="chain" id="PRO_5013359160" evidence="3">
    <location>
        <begin position="22"/>
        <end position="261"/>
    </location>
</feature>
<dbReference type="PROSITE" id="PS51257">
    <property type="entry name" value="PROKAR_LIPOPROTEIN"/>
    <property type="match status" value="1"/>
</dbReference>
<evidence type="ECO:0000256" key="1">
    <source>
        <dbReference type="ARBA" id="ARBA00022723"/>
    </source>
</evidence>
<dbReference type="Pfam" id="PF07883">
    <property type="entry name" value="Cupin_2"/>
    <property type="match status" value="2"/>
</dbReference>
<protein>
    <submittedName>
        <fullName evidence="5">Mannose-6-phosphate isomerase, cupin superfamily</fullName>
    </submittedName>
</protein>
<dbReference type="AlphaFoldDB" id="A0A1M5CE61"/>
<dbReference type="PANTHER" id="PTHR35848">
    <property type="entry name" value="OXALATE-BINDING PROTEIN"/>
    <property type="match status" value="1"/>
</dbReference>
<keyword evidence="1" id="KW-0479">Metal-binding</keyword>
<evidence type="ECO:0000259" key="4">
    <source>
        <dbReference type="Pfam" id="PF07883"/>
    </source>
</evidence>
<dbReference type="InterPro" id="IPR051610">
    <property type="entry name" value="GPI/OXD"/>
</dbReference>
<dbReference type="SUPFAM" id="SSF51182">
    <property type="entry name" value="RmlC-like cupins"/>
    <property type="match status" value="1"/>
</dbReference>
<gene>
    <name evidence="5" type="ORF">SAMN02745131_02899</name>
</gene>
<dbReference type="Proteomes" id="UP000184048">
    <property type="component" value="Unassembled WGS sequence"/>
</dbReference>
<feature type="domain" description="Cupin type-2" evidence="4">
    <location>
        <begin position="186"/>
        <end position="249"/>
    </location>
</feature>
<keyword evidence="3" id="KW-0732">Signal</keyword>
<feature type="compositionally biased region" description="Polar residues" evidence="2">
    <location>
        <begin position="29"/>
        <end position="46"/>
    </location>
</feature>
<evidence type="ECO:0000313" key="6">
    <source>
        <dbReference type="Proteomes" id="UP000184048"/>
    </source>
</evidence>
<dbReference type="RefSeq" id="WP_072836047.1">
    <property type="nucleotide sequence ID" value="NZ_FQUU01000012.1"/>
</dbReference>
<dbReference type="GO" id="GO:0046872">
    <property type="term" value="F:metal ion binding"/>
    <property type="evidence" value="ECO:0007669"/>
    <property type="project" value="UniProtKB-KW"/>
</dbReference>
<proteinExistence type="predicted"/>
<dbReference type="PANTHER" id="PTHR35848:SF6">
    <property type="entry name" value="CUPIN TYPE-2 DOMAIN-CONTAINING PROTEIN"/>
    <property type="match status" value="1"/>
</dbReference>
<dbReference type="GO" id="GO:0016853">
    <property type="term" value="F:isomerase activity"/>
    <property type="evidence" value="ECO:0007669"/>
    <property type="project" value="UniProtKB-KW"/>
</dbReference>
<evidence type="ECO:0000256" key="3">
    <source>
        <dbReference type="SAM" id="SignalP"/>
    </source>
</evidence>
<keyword evidence="5" id="KW-0413">Isomerase</keyword>
<dbReference type="InterPro" id="IPR014710">
    <property type="entry name" value="RmlC-like_jellyroll"/>
</dbReference>
<dbReference type="Gene3D" id="2.60.120.10">
    <property type="entry name" value="Jelly Rolls"/>
    <property type="match status" value="2"/>
</dbReference>
<name>A0A1M5CE61_9BACT</name>
<dbReference type="STRING" id="1121884.SAMN02745131_02899"/>
<evidence type="ECO:0000256" key="2">
    <source>
        <dbReference type="SAM" id="MobiDB-lite"/>
    </source>
</evidence>
<keyword evidence="6" id="KW-1185">Reference proteome</keyword>
<reference evidence="5 6" key="1">
    <citation type="submission" date="2016-11" db="EMBL/GenBank/DDBJ databases">
        <authorList>
            <person name="Jaros S."/>
            <person name="Januszkiewicz K."/>
            <person name="Wedrychowicz H."/>
        </authorList>
    </citation>
    <scope>NUCLEOTIDE SEQUENCE [LARGE SCALE GENOMIC DNA]</scope>
    <source>
        <strain evidence="5 6">DSM 18119</strain>
    </source>
</reference>
<dbReference type="InterPro" id="IPR013096">
    <property type="entry name" value="Cupin_2"/>
</dbReference>
<organism evidence="5 6">
    <name type="scientific">Flavisolibacter ginsengisoli DSM 18119</name>
    <dbReference type="NCBI Taxonomy" id="1121884"/>
    <lineage>
        <taxon>Bacteria</taxon>
        <taxon>Pseudomonadati</taxon>
        <taxon>Bacteroidota</taxon>
        <taxon>Chitinophagia</taxon>
        <taxon>Chitinophagales</taxon>
        <taxon>Chitinophagaceae</taxon>
        <taxon>Flavisolibacter</taxon>
    </lineage>
</organism>
<dbReference type="EMBL" id="FQUU01000012">
    <property type="protein sequence ID" value="SHF53009.1"/>
    <property type="molecule type" value="Genomic_DNA"/>
</dbReference>
<dbReference type="InterPro" id="IPR011051">
    <property type="entry name" value="RmlC_Cupin_sf"/>
</dbReference>
<feature type="region of interest" description="Disordered" evidence="2">
    <location>
        <begin position="29"/>
        <end position="50"/>
    </location>
</feature>
<feature type="signal peptide" evidence="3">
    <location>
        <begin position="1"/>
        <end position="21"/>
    </location>
</feature>
<sequence length="261" mass="27942">MKFKIYCQFVLAIGMTLFISACNGNDSKVSSTTDSTGVTETKSDTVPASEKPSAMDAVKVAPGLYKVLADSLGIRMLDATYKPGDSSAMHSHPENAMYVLEGGSSIFTDNNGKETRADLKTGMSAISPAETHSVKNIGKNTTKVILVEINRQDGSEALDSSMDATRIAPNLYKVLKDSMGIRVLQVSYKPGQSSAMHSHPDAALYVIQGGTTEFTDKDGHKQTYTMKAGSAMVMAAGTHSVKNVGKTTTKSILFEVRRGRK</sequence>
<accession>A0A1M5CE61</accession>
<dbReference type="OrthoDB" id="676420at2"/>